<dbReference type="AlphaFoldDB" id="A0A930GX17"/>
<dbReference type="SUPFAM" id="SSF53335">
    <property type="entry name" value="S-adenosyl-L-methionine-dependent methyltransferases"/>
    <property type="match status" value="1"/>
</dbReference>
<dbReference type="InterPro" id="IPR029063">
    <property type="entry name" value="SAM-dependent_MTases_sf"/>
</dbReference>
<comment type="caution">
    <text evidence="2">The sequence shown here is derived from an EMBL/GenBank/DDBJ whole genome shotgun (WGS) entry which is preliminary data.</text>
</comment>
<dbReference type="PANTHER" id="PTHR47739:SF1">
    <property type="entry name" value="TRNA1(VAL) (ADENINE(37)-N6)-METHYLTRANSFERASE"/>
    <property type="match status" value="1"/>
</dbReference>
<dbReference type="Proteomes" id="UP000709351">
    <property type="component" value="Unassembled WGS sequence"/>
</dbReference>
<dbReference type="Pfam" id="PF05175">
    <property type="entry name" value="MTS"/>
    <property type="match status" value="1"/>
</dbReference>
<feature type="domain" description="Methyltransferase small" evidence="1">
    <location>
        <begin position="27"/>
        <end position="175"/>
    </location>
</feature>
<organism evidence="2 3">
    <name type="scientific">Oribacterium parvum</name>
    <dbReference type="NCBI Taxonomy" id="1501329"/>
    <lineage>
        <taxon>Bacteria</taxon>
        <taxon>Bacillati</taxon>
        <taxon>Bacillota</taxon>
        <taxon>Clostridia</taxon>
        <taxon>Lachnospirales</taxon>
        <taxon>Lachnospiraceae</taxon>
        <taxon>Oribacterium</taxon>
    </lineage>
</organism>
<sequence length="254" mass="28919">MERIDDLQCKGYRIVQDTEAFCYGIDAVLLSAFAKESIKKGYRVLDLCSGNGIVPLLLAAKTEAEEICGLEIQEEAAELARRSIALNQEEKRMEMLTGDLCKITELRKKNGERLSHRYQIVTANPPYMQSDLQNPESKKLIARHEILCHFQDVARAASFALESGGKFFLVHRPKRMAEIISILRENKLEPKRLRTVHSYVNGEAKLFLVEAVKDAGVELRILPPLVVYKNKGEYTEELNHIYGIGKEERKNRTT</sequence>
<dbReference type="InterPro" id="IPR050210">
    <property type="entry name" value="tRNA_Adenine-N(6)_MTase"/>
</dbReference>
<dbReference type="EMBL" id="JABZRD010000008">
    <property type="protein sequence ID" value="MBF1282960.1"/>
    <property type="molecule type" value="Genomic_DNA"/>
</dbReference>
<dbReference type="Gene3D" id="3.40.50.150">
    <property type="entry name" value="Vaccinia Virus protein VP39"/>
    <property type="match status" value="1"/>
</dbReference>
<evidence type="ECO:0000313" key="2">
    <source>
        <dbReference type="EMBL" id="MBF1282960.1"/>
    </source>
</evidence>
<dbReference type="PANTHER" id="PTHR47739">
    <property type="entry name" value="TRNA1(VAL) (ADENINE(37)-N6)-METHYLTRANSFERASE"/>
    <property type="match status" value="1"/>
</dbReference>
<evidence type="ECO:0000313" key="3">
    <source>
        <dbReference type="Proteomes" id="UP000709351"/>
    </source>
</evidence>
<dbReference type="CDD" id="cd02440">
    <property type="entry name" value="AdoMet_MTases"/>
    <property type="match status" value="1"/>
</dbReference>
<accession>A0A930GX17</accession>
<dbReference type="GO" id="GO:0008168">
    <property type="term" value="F:methyltransferase activity"/>
    <property type="evidence" value="ECO:0007669"/>
    <property type="project" value="InterPro"/>
</dbReference>
<gene>
    <name evidence="2" type="ORF">HXM93_00285</name>
</gene>
<name>A0A930GX17_9FIRM</name>
<protein>
    <submittedName>
        <fullName evidence="2">tRNA1(Val) (Adenine(37)-N6)-methyltransferase</fullName>
    </submittedName>
</protein>
<proteinExistence type="predicted"/>
<dbReference type="InterPro" id="IPR007848">
    <property type="entry name" value="Small_mtfrase_dom"/>
</dbReference>
<evidence type="ECO:0000259" key="1">
    <source>
        <dbReference type="Pfam" id="PF05175"/>
    </source>
</evidence>
<reference evidence="2" key="1">
    <citation type="submission" date="2020-04" db="EMBL/GenBank/DDBJ databases">
        <title>Deep metagenomics examines the oral microbiome during advanced dental caries in children, revealing novel taxa and co-occurrences with host molecules.</title>
        <authorList>
            <person name="Baker J.L."/>
            <person name="Morton J.T."/>
            <person name="Dinis M."/>
            <person name="Alvarez R."/>
            <person name="Tran N.C."/>
            <person name="Knight R."/>
            <person name="Edlund A."/>
        </authorList>
    </citation>
    <scope>NUCLEOTIDE SEQUENCE</scope>
    <source>
        <strain evidence="2">JCVI_24_bin.2</strain>
    </source>
</reference>